<dbReference type="Proteomes" id="UP001437256">
    <property type="component" value="Unassembled WGS sequence"/>
</dbReference>
<evidence type="ECO:0000313" key="2">
    <source>
        <dbReference type="EMBL" id="KAL0059916.1"/>
    </source>
</evidence>
<name>A0ABR2ZE49_9AGAR</name>
<feature type="region of interest" description="Disordered" evidence="1">
    <location>
        <begin position="199"/>
        <end position="219"/>
    </location>
</feature>
<comment type="caution">
    <text evidence="2">The sequence shown here is derived from an EMBL/GenBank/DDBJ whole genome shotgun (WGS) entry which is preliminary data.</text>
</comment>
<organism evidence="2 3">
    <name type="scientific">Marasmius tenuissimus</name>
    <dbReference type="NCBI Taxonomy" id="585030"/>
    <lineage>
        <taxon>Eukaryota</taxon>
        <taxon>Fungi</taxon>
        <taxon>Dikarya</taxon>
        <taxon>Basidiomycota</taxon>
        <taxon>Agaricomycotina</taxon>
        <taxon>Agaricomycetes</taxon>
        <taxon>Agaricomycetidae</taxon>
        <taxon>Agaricales</taxon>
        <taxon>Marasmiineae</taxon>
        <taxon>Marasmiaceae</taxon>
        <taxon>Marasmius</taxon>
    </lineage>
</organism>
<protein>
    <submittedName>
        <fullName evidence="2">Uncharacterized protein</fullName>
    </submittedName>
</protein>
<evidence type="ECO:0000256" key="1">
    <source>
        <dbReference type="SAM" id="MobiDB-lite"/>
    </source>
</evidence>
<accession>A0ABR2ZE49</accession>
<reference evidence="2 3" key="1">
    <citation type="submission" date="2024-05" db="EMBL/GenBank/DDBJ databases">
        <title>A draft genome resource for the thread blight pathogen Marasmius tenuissimus strain MS-2.</title>
        <authorList>
            <person name="Yulfo-Soto G.E."/>
            <person name="Baruah I.K."/>
            <person name="Amoako-Attah I."/>
            <person name="Bukari Y."/>
            <person name="Meinhardt L.W."/>
            <person name="Bailey B.A."/>
            <person name="Cohen S.P."/>
        </authorList>
    </citation>
    <scope>NUCLEOTIDE SEQUENCE [LARGE SCALE GENOMIC DNA]</scope>
    <source>
        <strain evidence="2 3">MS-2</strain>
    </source>
</reference>
<sequence length="236" mass="26453">MDDGTFNVCLMATFDKNSYEELPDVIKEFIVFVPTTNPSDKTFLSTRHCHIHTIPEWTVPGSGVCGSQYLITLPINSSLQPFKKWRTPDMPSDAGFFLDKATMSKLNKIILEHDKRSKEWFRENGSMKVSGLLQALRRSERAYKSKNRTAEGDRTTLASRRTWGTRNTQSVLSAGFTPLAKDGTEDVDGFKLVGSDGKQIKPKFRRSRAPSSRAPSTVASTYGFRRPAPAFGLVHE</sequence>
<evidence type="ECO:0000313" key="3">
    <source>
        <dbReference type="Proteomes" id="UP001437256"/>
    </source>
</evidence>
<gene>
    <name evidence="2" type="ORF">AAF712_013331</name>
</gene>
<keyword evidence="3" id="KW-1185">Reference proteome</keyword>
<dbReference type="EMBL" id="JBBXMP010000201">
    <property type="protein sequence ID" value="KAL0059916.1"/>
    <property type="molecule type" value="Genomic_DNA"/>
</dbReference>
<proteinExistence type="predicted"/>